<dbReference type="Proteomes" id="UP000789920">
    <property type="component" value="Unassembled WGS sequence"/>
</dbReference>
<organism evidence="1 2">
    <name type="scientific">Racocetra persica</name>
    <dbReference type="NCBI Taxonomy" id="160502"/>
    <lineage>
        <taxon>Eukaryota</taxon>
        <taxon>Fungi</taxon>
        <taxon>Fungi incertae sedis</taxon>
        <taxon>Mucoromycota</taxon>
        <taxon>Glomeromycotina</taxon>
        <taxon>Glomeromycetes</taxon>
        <taxon>Diversisporales</taxon>
        <taxon>Gigasporaceae</taxon>
        <taxon>Racocetra</taxon>
    </lineage>
</organism>
<gene>
    <name evidence="1" type="ORF">RPERSI_LOCUS10403</name>
</gene>
<name>A0ACA9PM01_9GLOM</name>
<reference evidence="1" key="1">
    <citation type="submission" date="2021-06" db="EMBL/GenBank/DDBJ databases">
        <authorList>
            <person name="Kallberg Y."/>
            <person name="Tangrot J."/>
            <person name="Rosling A."/>
        </authorList>
    </citation>
    <scope>NUCLEOTIDE SEQUENCE</scope>
    <source>
        <strain evidence="1">MA461A</strain>
    </source>
</reference>
<comment type="caution">
    <text evidence="1">The sequence shown here is derived from an EMBL/GenBank/DDBJ whole genome shotgun (WGS) entry which is preliminary data.</text>
</comment>
<accession>A0ACA9PM01</accession>
<evidence type="ECO:0000313" key="2">
    <source>
        <dbReference type="Proteomes" id="UP000789920"/>
    </source>
</evidence>
<feature type="non-terminal residue" evidence="1">
    <location>
        <position position="1"/>
    </location>
</feature>
<keyword evidence="2" id="KW-1185">Reference proteome</keyword>
<dbReference type="EMBL" id="CAJVQC010020556">
    <property type="protein sequence ID" value="CAG8708856.1"/>
    <property type="molecule type" value="Genomic_DNA"/>
</dbReference>
<evidence type="ECO:0000313" key="1">
    <source>
        <dbReference type="EMBL" id="CAG8708856.1"/>
    </source>
</evidence>
<protein>
    <submittedName>
        <fullName evidence="1">22527_t:CDS:1</fullName>
    </submittedName>
</protein>
<sequence length="372" mass="41968">QIFWDFDKYLEFGGFGNIWDFGILANALISFPNRCNAIICRNSLGCNSLHLTQLTQAVTIIIIPNGTITKPVCARENLIQDASLILVPYLLVTSLISATFIFNQVIIKRKSVFYPSSRERCFKWMKPEDAFNTVVCVYHLTEAACLLLLINDSYPNSIYAEFFCYLSRLIGYSLAVIVPISLIHSTPESQLYAMNSRWKPNNYLDIFALWLMITPFITNIPLSLLTGYYADKNEVSIASRTLMNAECRNYKLPEKSNQISTEPTYVIESVELNQMTNDHENARTPIVEAIKRLTSSSKNGTACLASIGGTTLVSEQFGSIDQTFIKSDNSSNLQDIRDSYAQDNRSDLSSSVMRAWLVKKPLRCDIAKSSRM</sequence>
<proteinExistence type="predicted"/>